<sequence>MNCPQTIHLVIITEANISDRTKSLFELVNYEMNTQLRDSRKGRGVIVYVHKSICFTRLFSSTQNFECITGELTTEYGSTFGLCAVYRPPDTNRTQFIEELRNQINKILPLNNVVLLGDINIDLKRKTSITKRYLNTLCELGFESGINQFTRIDKRGSLSSMIATDKGTAQGSILGPTEYLLYVNDMCNIFTEGSVYQFADDTCLVAAHRDIREAQRVIQCNFDLLKRAVVTEW</sequence>
<evidence type="ECO:0000313" key="1">
    <source>
        <dbReference type="EMBL" id="KAJ8708099.1"/>
    </source>
</evidence>
<name>A0ACC2Q5F8_9NEOP</name>
<accession>A0ACC2Q5F8</accession>
<reference evidence="1" key="1">
    <citation type="submission" date="2023-03" db="EMBL/GenBank/DDBJ databases">
        <title>Chromosome-level genomes of two armyworms, Mythimna separata and Mythimna loreyi, provide insights into the biosynthesis and reception of sex pheromones.</title>
        <authorList>
            <person name="Zhao H."/>
        </authorList>
    </citation>
    <scope>NUCLEOTIDE SEQUENCE</scope>
    <source>
        <strain evidence="1">BeijingLab</strain>
    </source>
</reference>
<comment type="caution">
    <text evidence="1">The sequence shown here is derived from an EMBL/GenBank/DDBJ whole genome shotgun (WGS) entry which is preliminary data.</text>
</comment>
<proteinExistence type="predicted"/>
<dbReference type="EMBL" id="CM056802">
    <property type="protein sequence ID" value="KAJ8708099.1"/>
    <property type="molecule type" value="Genomic_DNA"/>
</dbReference>
<keyword evidence="2" id="KW-1185">Reference proteome</keyword>
<protein>
    <submittedName>
        <fullName evidence="1">Uncharacterized protein</fullName>
    </submittedName>
</protein>
<evidence type="ECO:0000313" key="2">
    <source>
        <dbReference type="Proteomes" id="UP001231649"/>
    </source>
</evidence>
<gene>
    <name evidence="1" type="ORF">PYW08_010465</name>
</gene>
<dbReference type="Proteomes" id="UP001231649">
    <property type="component" value="Chromosome 26"/>
</dbReference>
<organism evidence="1 2">
    <name type="scientific">Mythimna loreyi</name>
    <dbReference type="NCBI Taxonomy" id="667449"/>
    <lineage>
        <taxon>Eukaryota</taxon>
        <taxon>Metazoa</taxon>
        <taxon>Ecdysozoa</taxon>
        <taxon>Arthropoda</taxon>
        <taxon>Hexapoda</taxon>
        <taxon>Insecta</taxon>
        <taxon>Pterygota</taxon>
        <taxon>Neoptera</taxon>
        <taxon>Endopterygota</taxon>
        <taxon>Lepidoptera</taxon>
        <taxon>Glossata</taxon>
        <taxon>Ditrysia</taxon>
        <taxon>Noctuoidea</taxon>
        <taxon>Noctuidae</taxon>
        <taxon>Noctuinae</taxon>
        <taxon>Hadenini</taxon>
        <taxon>Mythimna</taxon>
    </lineage>
</organism>